<feature type="signal peptide" evidence="2">
    <location>
        <begin position="1"/>
        <end position="20"/>
    </location>
</feature>
<evidence type="ECO:0000256" key="2">
    <source>
        <dbReference type="SAM" id="SignalP"/>
    </source>
</evidence>
<feature type="transmembrane region" description="Helical" evidence="1">
    <location>
        <begin position="74"/>
        <end position="98"/>
    </location>
</feature>
<evidence type="ECO:0000256" key="1">
    <source>
        <dbReference type="SAM" id="Phobius"/>
    </source>
</evidence>
<protein>
    <submittedName>
        <fullName evidence="4">Peroxin-13</fullName>
    </submittedName>
</protein>
<proteinExistence type="predicted"/>
<feature type="chain" id="PRO_5036687997" evidence="2">
    <location>
        <begin position="21"/>
        <end position="176"/>
    </location>
</feature>
<accession>A0A914SF14</accession>
<name>A0A914SF14_PAREQ</name>
<keyword evidence="1" id="KW-0812">Transmembrane</keyword>
<keyword evidence="3" id="KW-1185">Reference proteome</keyword>
<reference evidence="4" key="1">
    <citation type="submission" date="2022-11" db="UniProtKB">
        <authorList>
            <consortium name="WormBaseParasite"/>
        </authorList>
    </citation>
    <scope>IDENTIFICATION</scope>
</reference>
<evidence type="ECO:0000313" key="4">
    <source>
        <dbReference type="WBParaSite" id="PEQ_0001262101-mRNA-1"/>
    </source>
</evidence>
<keyword evidence="1" id="KW-1133">Transmembrane helix</keyword>
<dbReference type="Proteomes" id="UP000887564">
    <property type="component" value="Unplaced"/>
</dbReference>
<evidence type="ECO:0000313" key="3">
    <source>
        <dbReference type="Proteomes" id="UP000887564"/>
    </source>
</evidence>
<dbReference type="AlphaFoldDB" id="A0A914SF14"/>
<dbReference type="WBParaSite" id="PEQ_0001262101-mRNA-1">
    <property type="protein sequence ID" value="PEQ_0001262101-mRNA-1"/>
    <property type="gene ID" value="PEQ_0001262101"/>
</dbReference>
<sequence length="176" mass="19539">MLKTAGVKLTIVTLIDLLKGYVDPLCEEQIEEEESNDITNVEKAMERSHTRYKQEVEKKEKEKLFDFGSRVDKISFVIFPLVLIGQAQLYVVPVGFFYRLSNERRMVRLFDVQNQYGGAYPSGYGYAYGSGYGPYGPYGGYGGLGYGTGPYGSLYGGLGGYGSGYRNGYGLSMVLD</sequence>
<organism evidence="3 4">
    <name type="scientific">Parascaris equorum</name>
    <name type="common">Equine roundworm</name>
    <dbReference type="NCBI Taxonomy" id="6256"/>
    <lineage>
        <taxon>Eukaryota</taxon>
        <taxon>Metazoa</taxon>
        <taxon>Ecdysozoa</taxon>
        <taxon>Nematoda</taxon>
        <taxon>Chromadorea</taxon>
        <taxon>Rhabditida</taxon>
        <taxon>Spirurina</taxon>
        <taxon>Ascaridomorpha</taxon>
        <taxon>Ascaridoidea</taxon>
        <taxon>Ascarididae</taxon>
        <taxon>Parascaris</taxon>
    </lineage>
</organism>
<keyword evidence="1" id="KW-0472">Membrane</keyword>
<keyword evidence="2" id="KW-0732">Signal</keyword>